<dbReference type="RefSeq" id="WP_004302049.1">
    <property type="nucleotide sequence ID" value="NZ_BAABYJ010000001.1"/>
</dbReference>
<dbReference type="SUPFAM" id="SSF55486">
    <property type="entry name" value="Metalloproteases ('zincins'), catalytic domain"/>
    <property type="match status" value="1"/>
</dbReference>
<reference evidence="5" key="5">
    <citation type="submission" date="2022-10" db="EMBL/GenBank/DDBJ databases">
        <title>Human gut microbiome strain richness.</title>
        <authorList>
            <person name="Chen-Liaw A."/>
        </authorList>
    </citation>
    <scope>NUCLEOTIDE SEQUENCE</scope>
    <source>
        <strain evidence="5">F7_m1001271B151109d0_201107</strain>
        <strain evidence="6">RTP21484st1_H8_RTP21484_190118</strain>
    </source>
</reference>
<dbReference type="Proteomes" id="UP000181870">
    <property type="component" value="Unassembled WGS sequence"/>
</dbReference>
<dbReference type="GeneID" id="29452166"/>
<dbReference type="EMBL" id="JAQNWR010000009">
    <property type="protein sequence ID" value="MDC2408928.1"/>
    <property type="molecule type" value="Genomic_DNA"/>
</dbReference>
<proteinExistence type="predicted"/>
<dbReference type="EMBL" id="VWLX01000012">
    <property type="protein sequence ID" value="KAA3802920.1"/>
    <property type="molecule type" value="Genomic_DNA"/>
</dbReference>
<protein>
    <recommendedName>
        <fullName evidence="17">DUF1570 domain-containing protein</fullName>
    </recommendedName>
</protein>
<dbReference type="Proteomes" id="UP000460135">
    <property type="component" value="Unassembled WGS sequence"/>
</dbReference>
<evidence type="ECO:0000313" key="9">
    <source>
        <dbReference type="EMBL" id="SDH18242.1"/>
    </source>
</evidence>
<evidence type="ECO:0000313" key="14">
    <source>
        <dbReference type="Proteomes" id="UP000424805"/>
    </source>
</evidence>
<reference evidence="10" key="2">
    <citation type="submission" date="2016-10" db="EMBL/GenBank/DDBJ databases">
        <authorList>
            <person name="Varghese N."/>
            <person name="Submissions S."/>
        </authorList>
    </citation>
    <scope>NUCLEOTIDE SEQUENCE [LARGE SCALE GENOMIC DNA]</scope>
    <source>
        <strain evidence="10">NLAE-zl-C57</strain>
    </source>
</reference>
<reference evidence="13 14" key="4">
    <citation type="journal article" date="2019" name="Nat. Med.">
        <title>A library of human gut bacterial isolates paired with longitudinal multiomics data enables mechanistic microbiome research.</title>
        <authorList>
            <person name="Poyet M."/>
            <person name="Groussin M."/>
            <person name="Gibbons S.M."/>
            <person name="Avila-Pacheco J."/>
            <person name="Jiang X."/>
            <person name="Kearney S.M."/>
            <person name="Perrotta A.R."/>
            <person name="Berdy B."/>
            <person name="Zhao S."/>
            <person name="Lieberman T.D."/>
            <person name="Swanson P.K."/>
            <person name="Smith M."/>
            <person name="Roesemann S."/>
            <person name="Alexander J.E."/>
            <person name="Rich S.A."/>
            <person name="Livny J."/>
            <person name="Vlamakis H."/>
            <person name="Clish C."/>
            <person name="Bullock K."/>
            <person name="Deik A."/>
            <person name="Scott J."/>
            <person name="Pierce K.A."/>
            <person name="Xavier R.J."/>
            <person name="Alm E.J."/>
        </authorList>
    </citation>
    <scope>NUCLEOTIDE SEQUENCE [LARGE SCALE GENOMIC DNA]</scope>
    <source>
        <strain evidence="4 14">BIOML-A15</strain>
        <strain evidence="2 13">BIOML-A160</strain>
        <strain evidence="1 15">BIOML-A183</strain>
        <strain evidence="3 16">BIOML-A41</strain>
    </source>
</reference>
<dbReference type="EMBL" id="VWGP01000015">
    <property type="protein sequence ID" value="KAA4532242.1"/>
    <property type="molecule type" value="Genomic_DNA"/>
</dbReference>
<organism evidence="9 10">
    <name type="scientific">Bacteroides ovatus</name>
    <dbReference type="NCBI Taxonomy" id="28116"/>
    <lineage>
        <taxon>Bacteria</taxon>
        <taxon>Pseudomonadati</taxon>
        <taxon>Bacteroidota</taxon>
        <taxon>Bacteroidia</taxon>
        <taxon>Bacteroidales</taxon>
        <taxon>Bacteroidaceae</taxon>
        <taxon>Bacteroides</taxon>
    </lineage>
</organism>
<evidence type="ECO:0000313" key="8">
    <source>
        <dbReference type="EMBL" id="RHH44664.1"/>
    </source>
</evidence>
<dbReference type="KEGG" id="boa:Bovatus_04770"/>
<gene>
    <name evidence="8" type="ORF">DW206_14525</name>
    <name evidence="7" type="ORF">DWX70_26260</name>
    <name evidence="3" type="ORF">F3B85_19030</name>
    <name evidence="4" type="ORF">F3B90_11650</name>
    <name evidence="2" type="ORF">F3F25_08375</name>
    <name evidence="1" type="ORF">F3F51_16605</name>
    <name evidence="5" type="ORF">PO240_13700</name>
    <name evidence="6" type="ORF">PQ628_13560</name>
    <name evidence="9" type="ORF">SAMN05192582_1002117</name>
</gene>
<evidence type="ECO:0000313" key="10">
    <source>
        <dbReference type="Proteomes" id="UP000181870"/>
    </source>
</evidence>
<dbReference type="Proteomes" id="UP000266492">
    <property type="component" value="Unassembled WGS sequence"/>
</dbReference>
<dbReference type="EMBL" id="FNDO01000002">
    <property type="protein sequence ID" value="SDH18242.1"/>
    <property type="molecule type" value="Genomic_DNA"/>
</dbReference>
<dbReference type="AlphaFoldDB" id="A0A1G8ABC2"/>
<evidence type="ECO:0000313" key="4">
    <source>
        <dbReference type="EMBL" id="KAA4627132.1"/>
    </source>
</evidence>
<dbReference type="EMBL" id="JAQQPO010000015">
    <property type="protein sequence ID" value="MDC7959233.1"/>
    <property type="molecule type" value="Genomic_DNA"/>
</dbReference>
<evidence type="ECO:0000313" key="15">
    <source>
        <dbReference type="Proteomes" id="UP000460135"/>
    </source>
</evidence>
<dbReference type="Proteomes" id="UP001215078">
    <property type="component" value="Unassembled WGS sequence"/>
</dbReference>
<dbReference type="Proteomes" id="UP000365824">
    <property type="component" value="Unassembled WGS sequence"/>
</dbReference>
<evidence type="ECO:0000313" key="12">
    <source>
        <dbReference type="Proteomes" id="UP000283329"/>
    </source>
</evidence>
<evidence type="ECO:0000313" key="13">
    <source>
        <dbReference type="Proteomes" id="UP000365824"/>
    </source>
</evidence>
<dbReference type="Proteomes" id="UP000283329">
    <property type="component" value="Unassembled WGS sequence"/>
</dbReference>
<evidence type="ECO:0008006" key="17">
    <source>
        <dbReference type="Google" id="ProtNLM"/>
    </source>
</evidence>
<name>A0A1G8ABC2_BACOV</name>
<reference evidence="9" key="1">
    <citation type="submission" date="2016-10" db="EMBL/GenBank/DDBJ databases">
        <authorList>
            <person name="de Groot N.N."/>
        </authorList>
    </citation>
    <scope>NUCLEOTIDE SEQUENCE [LARGE SCALE GENOMIC DNA]</scope>
    <source>
        <strain evidence="9">NLAE-zl-C57</strain>
    </source>
</reference>
<sequence>MRIFLLFFPVFFFCGLLHAQTVKVEYGGDPLPDKDRKKIEQFLQHEVDFYSQFGLPDTLSLQLYVFENRREAIDYLESINVSLPIKASGAYSPKLQKAVILGRENGRERSLAIIYHELSHHFVSQILGKRPPSWLNEGLSEYFEHCTIHKKAVRHTFTEYEQGRVRTMYMLGEVNLPTFLNSSQGKFMKQQMTDEQYSYILSHALVTFWIESVPREIFKKFISVLQNKNDPSTVSEQINLVYPGGFQQFEKDFEAAYK</sequence>
<evidence type="ECO:0000313" key="6">
    <source>
        <dbReference type="EMBL" id="MDC7959233.1"/>
    </source>
</evidence>
<evidence type="ECO:0000313" key="11">
    <source>
        <dbReference type="Proteomes" id="UP000266492"/>
    </source>
</evidence>
<accession>A0A1G8ABC2</accession>
<dbReference type="EMBL" id="VWLB01000011">
    <property type="protein sequence ID" value="KAA3929342.1"/>
    <property type="molecule type" value="Genomic_DNA"/>
</dbReference>
<dbReference type="Proteomes" id="UP001214017">
    <property type="component" value="Unassembled WGS sequence"/>
</dbReference>
<dbReference type="EMBL" id="VWFP01000010">
    <property type="protein sequence ID" value="KAA4627132.1"/>
    <property type="molecule type" value="Genomic_DNA"/>
</dbReference>
<dbReference type="EMBL" id="QRJR01000012">
    <property type="protein sequence ID" value="RHH44664.1"/>
    <property type="molecule type" value="Genomic_DNA"/>
</dbReference>
<dbReference type="EMBL" id="QRVZ01000045">
    <property type="protein sequence ID" value="RGS78128.1"/>
    <property type="molecule type" value="Genomic_DNA"/>
</dbReference>
<evidence type="ECO:0000313" key="7">
    <source>
        <dbReference type="EMBL" id="RGS78128.1"/>
    </source>
</evidence>
<evidence type="ECO:0000313" key="5">
    <source>
        <dbReference type="EMBL" id="MDC2408928.1"/>
    </source>
</evidence>
<evidence type="ECO:0000313" key="16">
    <source>
        <dbReference type="Proteomes" id="UP000478493"/>
    </source>
</evidence>
<reference evidence="11 12" key="3">
    <citation type="submission" date="2018-08" db="EMBL/GenBank/DDBJ databases">
        <title>A genome reference for cultivated species of the human gut microbiota.</title>
        <authorList>
            <person name="Zou Y."/>
            <person name="Xue W."/>
            <person name="Luo G."/>
        </authorList>
    </citation>
    <scope>NUCLEOTIDE SEQUENCE [LARGE SCALE GENOMIC DNA]</scope>
    <source>
        <strain evidence="7 11">AF20-9LB</strain>
        <strain evidence="8 12">AM17-48</strain>
    </source>
</reference>
<evidence type="ECO:0000313" key="3">
    <source>
        <dbReference type="EMBL" id="KAA4532242.1"/>
    </source>
</evidence>
<evidence type="ECO:0000313" key="1">
    <source>
        <dbReference type="EMBL" id="KAA3802920.1"/>
    </source>
</evidence>
<evidence type="ECO:0000313" key="2">
    <source>
        <dbReference type="EMBL" id="KAA3929342.1"/>
    </source>
</evidence>
<dbReference type="Proteomes" id="UP000478493">
    <property type="component" value="Unassembled WGS sequence"/>
</dbReference>
<dbReference type="Proteomes" id="UP000424805">
    <property type="component" value="Unassembled WGS sequence"/>
</dbReference>